<dbReference type="InterPro" id="IPR058240">
    <property type="entry name" value="rSAM_sf"/>
</dbReference>
<reference evidence="11 12" key="1">
    <citation type="journal article" date="2014" name="BMC Genomics">
        <title>Comparison of environmental and isolate Sulfobacillus genomes reveals diverse carbon, sulfur, nitrogen, and hydrogen metabolisms.</title>
        <authorList>
            <person name="Justice N.B."/>
            <person name="Norman A."/>
            <person name="Brown C.T."/>
            <person name="Singh A."/>
            <person name="Thomas B.C."/>
            <person name="Banfield J.F."/>
        </authorList>
    </citation>
    <scope>NUCLEOTIDE SEQUENCE [LARGE SCALE GENOMIC DNA]</scope>
    <source>
        <strain evidence="11">AMDSBA4</strain>
    </source>
</reference>
<dbReference type="InterPro" id="IPR007197">
    <property type="entry name" value="rSAM"/>
</dbReference>
<evidence type="ECO:0000256" key="8">
    <source>
        <dbReference type="ARBA" id="ARBA00023186"/>
    </source>
</evidence>
<keyword evidence="3 9" id="KW-0349">Heme</keyword>
<dbReference type="GO" id="GO:0051539">
    <property type="term" value="F:4 iron, 4 sulfur cluster binding"/>
    <property type="evidence" value="ECO:0007669"/>
    <property type="project" value="UniProtKB-UniRule"/>
</dbReference>
<keyword evidence="7 9" id="KW-0411">Iron-sulfur</keyword>
<dbReference type="GO" id="GO:0006779">
    <property type="term" value="P:porphyrin-containing compound biosynthetic process"/>
    <property type="evidence" value="ECO:0007669"/>
    <property type="project" value="InterPro"/>
</dbReference>
<dbReference type="SFLD" id="SFLDG01082">
    <property type="entry name" value="B12-binding_domain_containing"/>
    <property type="match status" value="1"/>
</dbReference>
<evidence type="ECO:0000313" key="11">
    <source>
        <dbReference type="EMBL" id="PSR34953.1"/>
    </source>
</evidence>
<protein>
    <recommendedName>
        <fullName evidence="2 9">Heme chaperone HemW</fullName>
    </recommendedName>
</protein>
<gene>
    <name evidence="11" type="ORF">C7B46_03305</name>
</gene>
<comment type="function">
    <text evidence="9">Probably acts as a heme chaperone, transferring heme to an unknown acceptor. Binds one molecule of heme per monomer, possibly covalently. Binds 1 [4Fe-4S] cluster. The cluster is coordinated with 3 cysteines and an exchangeable S-adenosyl-L-methionine.</text>
</comment>
<evidence type="ECO:0000256" key="1">
    <source>
        <dbReference type="ARBA" id="ARBA00006100"/>
    </source>
</evidence>
<proteinExistence type="inferred from homology"/>
<evidence type="ECO:0000256" key="3">
    <source>
        <dbReference type="ARBA" id="ARBA00022617"/>
    </source>
</evidence>
<dbReference type="EMBL" id="PXYW01000005">
    <property type="protein sequence ID" value="PSR34953.1"/>
    <property type="molecule type" value="Genomic_DNA"/>
</dbReference>
<dbReference type="Pfam" id="PF04055">
    <property type="entry name" value="Radical_SAM"/>
    <property type="match status" value="1"/>
</dbReference>
<dbReference type="Gene3D" id="3.20.20.70">
    <property type="entry name" value="Aldolase class I"/>
    <property type="match status" value="1"/>
</dbReference>
<dbReference type="SFLD" id="SFLDF00562">
    <property type="entry name" value="HemN-like__clustered_with_heat"/>
    <property type="match status" value="1"/>
</dbReference>
<dbReference type="AlphaFoldDB" id="A0A2T2XKD6"/>
<dbReference type="InterPro" id="IPR013785">
    <property type="entry name" value="Aldolase_TIM"/>
</dbReference>
<evidence type="ECO:0000256" key="5">
    <source>
        <dbReference type="ARBA" id="ARBA00022723"/>
    </source>
</evidence>
<comment type="subcellular location">
    <subcellularLocation>
        <location evidence="9">Cytoplasm</location>
    </subcellularLocation>
</comment>
<dbReference type="PANTHER" id="PTHR13932">
    <property type="entry name" value="COPROPORPHYRINIGEN III OXIDASE"/>
    <property type="match status" value="1"/>
</dbReference>
<dbReference type="Proteomes" id="UP000242972">
    <property type="component" value="Unassembled WGS sequence"/>
</dbReference>
<dbReference type="SMART" id="SM00729">
    <property type="entry name" value="Elp3"/>
    <property type="match status" value="1"/>
</dbReference>
<evidence type="ECO:0000256" key="9">
    <source>
        <dbReference type="RuleBase" id="RU364116"/>
    </source>
</evidence>
<dbReference type="PROSITE" id="PS51918">
    <property type="entry name" value="RADICAL_SAM"/>
    <property type="match status" value="1"/>
</dbReference>
<evidence type="ECO:0000256" key="4">
    <source>
        <dbReference type="ARBA" id="ARBA00022691"/>
    </source>
</evidence>
<feature type="domain" description="Radical SAM core" evidence="10">
    <location>
        <begin position="4"/>
        <end position="239"/>
    </location>
</feature>
<evidence type="ECO:0000313" key="12">
    <source>
        <dbReference type="Proteomes" id="UP000242972"/>
    </source>
</evidence>
<evidence type="ECO:0000256" key="6">
    <source>
        <dbReference type="ARBA" id="ARBA00023004"/>
    </source>
</evidence>
<dbReference type="SUPFAM" id="SSF102114">
    <property type="entry name" value="Radical SAM enzymes"/>
    <property type="match status" value="1"/>
</dbReference>
<name>A0A2T2XKD6_9FIRM</name>
<dbReference type="SFLD" id="SFLDF00288">
    <property type="entry name" value="HemN-like__clustered_with_nucl"/>
    <property type="match status" value="1"/>
</dbReference>
<keyword evidence="8 9" id="KW-0143">Chaperone</keyword>
<dbReference type="SFLD" id="SFLDG01065">
    <property type="entry name" value="anaerobic_coproporphyrinogen-I"/>
    <property type="match status" value="1"/>
</dbReference>
<dbReference type="GO" id="GO:0005737">
    <property type="term" value="C:cytoplasm"/>
    <property type="evidence" value="ECO:0007669"/>
    <property type="project" value="UniProtKB-SubCell"/>
</dbReference>
<dbReference type="InterPro" id="IPR010723">
    <property type="entry name" value="HemN_C"/>
</dbReference>
<keyword evidence="9" id="KW-0963">Cytoplasm</keyword>
<evidence type="ECO:0000259" key="10">
    <source>
        <dbReference type="PROSITE" id="PS51918"/>
    </source>
</evidence>
<dbReference type="NCBIfam" id="TIGR00539">
    <property type="entry name" value="hemN_rel"/>
    <property type="match status" value="1"/>
</dbReference>
<dbReference type="GO" id="GO:0004109">
    <property type="term" value="F:coproporphyrinogen oxidase activity"/>
    <property type="evidence" value="ECO:0007669"/>
    <property type="project" value="InterPro"/>
</dbReference>
<sequence>MNIEFAPSDWGLYVHIPFCRARCTYCDFNTVTHMGEGEHQQYLDAVVREWQTVPVPTGRLISIFFGGGTPSLVHPSLIAGFLETVRDRLGPIEDVEITLESNPGTLDTARLHGFWQSGVNRLSVGAQAMQEDHLRALNRIHGVEDIYSTVRFARQAKFSNLNLDAIYGLPSQTLNQWQDTLRQLIDLGPEHLSLYRLQVEEGTPLAIGVAQGDLHLPPEDSVADMSDLASMMLAEAGYEQYEISNWARPGYESRHNQLYWTMNSYIGLGAGAHSFHNNRRWWNIRGVRRYMMMQESGESTVDGEEQLSLSEQMQEYMWLGLRRRDGISKDRFAGKFHRAPEDVFPQQLMKLVDLGLVVNGEHRIWLSHRGWEMSNYVFRLFVGSVKD</sequence>
<evidence type="ECO:0000256" key="2">
    <source>
        <dbReference type="ARBA" id="ARBA00017228"/>
    </source>
</evidence>
<keyword evidence="9" id="KW-0004">4Fe-4S</keyword>
<keyword evidence="6 9" id="KW-0408">Iron</keyword>
<comment type="caution">
    <text evidence="11">The sequence shown here is derived from an EMBL/GenBank/DDBJ whole genome shotgun (WGS) entry which is preliminary data.</text>
</comment>
<keyword evidence="4 9" id="KW-0949">S-adenosyl-L-methionine</keyword>
<dbReference type="SFLD" id="SFLDS00029">
    <property type="entry name" value="Radical_SAM"/>
    <property type="match status" value="1"/>
</dbReference>
<comment type="similarity">
    <text evidence="1">Belongs to the anaerobic coproporphyrinogen-III oxidase family. HemW subfamily.</text>
</comment>
<dbReference type="Pfam" id="PF06969">
    <property type="entry name" value="HemN_C"/>
    <property type="match status" value="1"/>
</dbReference>
<dbReference type="GO" id="GO:0046872">
    <property type="term" value="F:metal ion binding"/>
    <property type="evidence" value="ECO:0007669"/>
    <property type="project" value="UniProtKB-UniRule"/>
</dbReference>
<dbReference type="InterPro" id="IPR006638">
    <property type="entry name" value="Elp3/MiaA/NifB-like_rSAM"/>
</dbReference>
<dbReference type="InterPro" id="IPR004559">
    <property type="entry name" value="HemW-like"/>
</dbReference>
<dbReference type="CDD" id="cd01335">
    <property type="entry name" value="Radical_SAM"/>
    <property type="match status" value="1"/>
</dbReference>
<dbReference type="InterPro" id="IPR034505">
    <property type="entry name" value="Coproporphyrinogen-III_oxidase"/>
</dbReference>
<accession>A0A2T2XKD6</accession>
<evidence type="ECO:0000256" key="7">
    <source>
        <dbReference type="ARBA" id="ARBA00023014"/>
    </source>
</evidence>
<keyword evidence="5 9" id="KW-0479">Metal-binding</keyword>
<organism evidence="11 12">
    <name type="scientific">Sulfobacillus benefaciens</name>
    <dbReference type="NCBI Taxonomy" id="453960"/>
    <lineage>
        <taxon>Bacteria</taxon>
        <taxon>Bacillati</taxon>
        <taxon>Bacillota</taxon>
        <taxon>Clostridia</taxon>
        <taxon>Eubacteriales</taxon>
        <taxon>Clostridiales Family XVII. Incertae Sedis</taxon>
        <taxon>Sulfobacillus</taxon>
    </lineage>
</organism>
<dbReference type="PANTHER" id="PTHR13932:SF5">
    <property type="entry name" value="RADICAL S-ADENOSYL METHIONINE DOMAIN-CONTAINING PROTEIN 1, MITOCHONDRIAL"/>
    <property type="match status" value="1"/>
</dbReference>